<feature type="domain" description="N-acetyltransferase" evidence="1">
    <location>
        <begin position="6"/>
        <end position="150"/>
    </location>
</feature>
<proteinExistence type="predicted"/>
<dbReference type="Proteomes" id="UP000249542">
    <property type="component" value="Unassembled WGS sequence"/>
</dbReference>
<evidence type="ECO:0000313" key="2">
    <source>
        <dbReference type="EMBL" id="PZW44095.1"/>
    </source>
</evidence>
<evidence type="ECO:0000259" key="1">
    <source>
        <dbReference type="PROSITE" id="PS51186"/>
    </source>
</evidence>
<comment type="caution">
    <text evidence="2">The sequence shown here is derived from an EMBL/GenBank/DDBJ whole genome shotgun (WGS) entry which is preliminary data.</text>
</comment>
<dbReference type="InterPro" id="IPR000182">
    <property type="entry name" value="GNAT_dom"/>
</dbReference>
<dbReference type="Pfam" id="PF13508">
    <property type="entry name" value="Acetyltransf_7"/>
    <property type="match status" value="1"/>
</dbReference>
<accession>A0A2W7IG40</accession>
<dbReference type="RefSeq" id="WP_245924709.1">
    <property type="nucleotide sequence ID" value="NZ_QKYV01000001.1"/>
</dbReference>
<dbReference type="PROSITE" id="PS51186">
    <property type="entry name" value="GNAT"/>
    <property type="match status" value="1"/>
</dbReference>
<organism evidence="2 3">
    <name type="scientific">Mesonia algae</name>
    <dbReference type="NCBI Taxonomy" id="213248"/>
    <lineage>
        <taxon>Bacteria</taxon>
        <taxon>Pseudomonadati</taxon>
        <taxon>Bacteroidota</taxon>
        <taxon>Flavobacteriia</taxon>
        <taxon>Flavobacteriales</taxon>
        <taxon>Flavobacteriaceae</taxon>
        <taxon>Mesonia</taxon>
    </lineage>
</organism>
<dbReference type="SUPFAM" id="SSF55729">
    <property type="entry name" value="Acyl-CoA N-acyltransferases (Nat)"/>
    <property type="match status" value="1"/>
</dbReference>
<dbReference type="CDD" id="cd04301">
    <property type="entry name" value="NAT_SF"/>
    <property type="match status" value="1"/>
</dbReference>
<gene>
    <name evidence="2" type="ORF">LX95_00425</name>
</gene>
<dbReference type="GO" id="GO:0016747">
    <property type="term" value="F:acyltransferase activity, transferring groups other than amino-acyl groups"/>
    <property type="evidence" value="ECO:0007669"/>
    <property type="project" value="InterPro"/>
</dbReference>
<evidence type="ECO:0000313" key="3">
    <source>
        <dbReference type="Proteomes" id="UP000249542"/>
    </source>
</evidence>
<dbReference type="InterPro" id="IPR016181">
    <property type="entry name" value="Acyl_CoA_acyltransferase"/>
</dbReference>
<keyword evidence="2" id="KW-0808">Transferase</keyword>
<dbReference type="AlphaFoldDB" id="A0A2W7IG40"/>
<dbReference type="Gene3D" id="3.40.630.30">
    <property type="match status" value="1"/>
</dbReference>
<keyword evidence="3" id="KW-1185">Reference proteome</keyword>
<protein>
    <submittedName>
        <fullName evidence="2">N-acetylglutamate synthase-like GNAT family acetyltransferase</fullName>
    </submittedName>
</protein>
<sequence length="150" mass="17915">MGNQILHIRPYHKKDQSHLINLLQLNTPKYFSEEEEIDFIHYLEKEREDYFVVELSSKIVDCGGINTQGDIGILSWALLHPDFQQQGIGSQLRQYRIQRLLQQKNSSKIQVRTSQLVEPFYRKNGFQLIEIKKDYWAKGFDLYFMEYQNI</sequence>
<reference evidence="2 3" key="1">
    <citation type="submission" date="2018-06" db="EMBL/GenBank/DDBJ databases">
        <title>Genomic Encyclopedia of Archaeal and Bacterial Type Strains, Phase II (KMG-II): from individual species to whole genera.</title>
        <authorList>
            <person name="Goeker M."/>
        </authorList>
    </citation>
    <scope>NUCLEOTIDE SEQUENCE [LARGE SCALE GENOMIC DNA]</scope>
    <source>
        <strain evidence="2 3">DSM 15361</strain>
    </source>
</reference>
<name>A0A2W7IG40_9FLAO</name>
<dbReference type="EMBL" id="QKYV01000001">
    <property type="protein sequence ID" value="PZW44095.1"/>
    <property type="molecule type" value="Genomic_DNA"/>
</dbReference>